<dbReference type="KEGG" id="pzh:CX676_14625"/>
<proteinExistence type="inferred from homology"/>
<protein>
    <recommendedName>
        <fullName evidence="5">Type I restriction modification DNA specificity domain-containing protein</fullName>
    </recommendedName>
</protein>
<dbReference type="GO" id="GO:0003677">
    <property type="term" value="F:DNA binding"/>
    <property type="evidence" value="ECO:0007669"/>
    <property type="project" value="UniProtKB-KW"/>
</dbReference>
<gene>
    <name evidence="6" type="ORF">CX676_14625</name>
</gene>
<dbReference type="EMBL" id="CP025430">
    <property type="protein sequence ID" value="AUH65247.1"/>
    <property type="molecule type" value="Genomic_DNA"/>
</dbReference>
<keyword evidence="2" id="KW-0680">Restriction system</keyword>
<feature type="domain" description="Type I restriction modification DNA specificity" evidence="5">
    <location>
        <begin position="53"/>
        <end position="208"/>
    </location>
</feature>
<evidence type="ECO:0000313" key="6">
    <source>
        <dbReference type="EMBL" id="AUH65247.1"/>
    </source>
</evidence>
<evidence type="ECO:0000256" key="2">
    <source>
        <dbReference type="ARBA" id="ARBA00022747"/>
    </source>
</evidence>
<dbReference type="AlphaFoldDB" id="A0A2H5F141"/>
<dbReference type="Gene3D" id="3.90.220.20">
    <property type="entry name" value="DNA methylase specificity domains"/>
    <property type="match status" value="1"/>
</dbReference>
<dbReference type="InterPro" id="IPR000055">
    <property type="entry name" value="Restrct_endonuc_typeI_TRD"/>
</dbReference>
<sequence length="222" mass="24503">MGQISMEITRQPGSVLGGNQQSEISGELKAAQDELDNLTHAPMQDFGLSDKRLFNVRSGTRVRGQDIRENSGDIPIYSCFRDARIEKGRASRKWLESVGMTIEEKPIVTVNANGASVGKVYVRDQVCAITDDVIIIDVLNDSIDLDFLAIQLRSAVAAGGYLYEAKLFVARVKELTVSLPIKQDGTLDIEHQRKIAAAVKRFDNIRLKLSELGKWSADARIA</sequence>
<reference evidence="6 7" key="1">
    <citation type="journal article" date="2013" name="Antonie Van Leeuwenhoek">
        <title>Paracoccus zhejiangensis sp. nov., isolated from activated sludge in wastewater-treatment system.</title>
        <authorList>
            <person name="Wu Z.G."/>
            <person name="Zhang D.F."/>
            <person name="Liu Y.L."/>
            <person name="Wang F."/>
            <person name="Jiang X."/>
            <person name="Li C."/>
            <person name="Li S.P."/>
            <person name="Hong Q."/>
            <person name="Li W.J."/>
        </authorList>
    </citation>
    <scope>NUCLEOTIDE SEQUENCE [LARGE SCALE GENOMIC DNA]</scope>
    <source>
        <strain evidence="6 7">J6</strain>
    </source>
</reference>
<dbReference type="Proteomes" id="UP000234530">
    <property type="component" value="Chromosome"/>
</dbReference>
<dbReference type="Pfam" id="PF01420">
    <property type="entry name" value="Methylase_S"/>
    <property type="match status" value="1"/>
</dbReference>
<keyword evidence="3" id="KW-0238">DNA-binding</keyword>
<evidence type="ECO:0000256" key="4">
    <source>
        <dbReference type="SAM" id="MobiDB-lite"/>
    </source>
</evidence>
<name>A0A2H5F141_9RHOB</name>
<evidence type="ECO:0000259" key="5">
    <source>
        <dbReference type="Pfam" id="PF01420"/>
    </source>
</evidence>
<dbReference type="InterPro" id="IPR044946">
    <property type="entry name" value="Restrct_endonuc_typeI_TRD_sf"/>
</dbReference>
<dbReference type="RefSeq" id="WP_101753272.1">
    <property type="nucleotide sequence ID" value="NZ_CP025430.1"/>
</dbReference>
<evidence type="ECO:0000313" key="7">
    <source>
        <dbReference type="Proteomes" id="UP000234530"/>
    </source>
</evidence>
<dbReference type="SUPFAM" id="SSF116734">
    <property type="entry name" value="DNA methylase specificity domain"/>
    <property type="match status" value="1"/>
</dbReference>
<dbReference type="GO" id="GO:0009307">
    <property type="term" value="P:DNA restriction-modification system"/>
    <property type="evidence" value="ECO:0007669"/>
    <property type="project" value="UniProtKB-KW"/>
</dbReference>
<dbReference type="OrthoDB" id="9806213at2"/>
<accession>A0A2H5F141</accession>
<keyword evidence="7" id="KW-1185">Reference proteome</keyword>
<evidence type="ECO:0000256" key="3">
    <source>
        <dbReference type="ARBA" id="ARBA00023125"/>
    </source>
</evidence>
<feature type="region of interest" description="Disordered" evidence="4">
    <location>
        <begin position="1"/>
        <end position="20"/>
    </location>
</feature>
<organism evidence="6 7">
    <name type="scientific">Paracoccus zhejiangensis</name>
    <dbReference type="NCBI Taxonomy" id="1077935"/>
    <lineage>
        <taxon>Bacteria</taxon>
        <taxon>Pseudomonadati</taxon>
        <taxon>Pseudomonadota</taxon>
        <taxon>Alphaproteobacteria</taxon>
        <taxon>Rhodobacterales</taxon>
        <taxon>Paracoccaceae</taxon>
        <taxon>Paracoccus</taxon>
    </lineage>
</organism>
<evidence type="ECO:0000256" key="1">
    <source>
        <dbReference type="ARBA" id="ARBA00010923"/>
    </source>
</evidence>
<comment type="similarity">
    <text evidence="1">Belongs to the type-I restriction system S methylase family.</text>
</comment>